<evidence type="ECO:0000313" key="3">
    <source>
        <dbReference type="EMBL" id="KAJ5732036.1"/>
    </source>
</evidence>
<evidence type="ECO:0000256" key="1">
    <source>
        <dbReference type="SAM" id="MobiDB-lite"/>
    </source>
</evidence>
<proteinExistence type="predicted"/>
<dbReference type="EMBL" id="JAQJAN010000004">
    <property type="protein sequence ID" value="KAJ5732036.1"/>
    <property type="molecule type" value="Genomic_DNA"/>
</dbReference>
<evidence type="ECO:0000313" key="4">
    <source>
        <dbReference type="Proteomes" id="UP001215712"/>
    </source>
</evidence>
<comment type="caution">
    <text evidence="3">The sequence shown here is derived from an EMBL/GenBank/DDBJ whole genome shotgun (WGS) entry which is preliminary data.</text>
</comment>
<feature type="region of interest" description="Disordered" evidence="1">
    <location>
        <begin position="314"/>
        <end position="348"/>
    </location>
</feature>
<dbReference type="AlphaFoldDB" id="A0AAD6MXQ3"/>
<sequence>MSSIISLAVITTLFIGFPQTYAQTNITASACAASSVYSSCNHDVADKWSSCLSRCKGNGDCSVDCGCTAHQEYINCMAHSCWNQVYSCEYQLFIQQYFTICPNAAEPIPFWPAPDDAAGRCSCALGKVLQNTLSARKEQVSCISNIADETVNTVTGALGDLSSIGKNVADIATTAVGCACCGASASISAAWEVCPDTIPIQAGADLWTVFFTSDYPNLYTSVTDFTWNTCDSTLGSTNCQNVGFTDPSDKFYKPGNFPSNGTSSLSNVGGTVSIPPSGTVISWSQASTTWTVTATGYDEKAVVSQSEYSATATAMSTGSSSDSDSDSDSGSGSGLESTSSSSTDNSSGAMGLRPIGSFALLSVLGVGILL</sequence>
<feature type="signal peptide" evidence="2">
    <location>
        <begin position="1"/>
        <end position="22"/>
    </location>
</feature>
<protein>
    <recommendedName>
        <fullName evidence="5">Extracellular membrane protein CFEM domain-containing protein</fullName>
    </recommendedName>
</protein>
<feature type="chain" id="PRO_5042251244" description="Extracellular membrane protein CFEM domain-containing protein" evidence="2">
    <location>
        <begin position="23"/>
        <end position="370"/>
    </location>
</feature>
<organism evidence="3 4">
    <name type="scientific">Penicillium malachiteum</name>
    <dbReference type="NCBI Taxonomy" id="1324776"/>
    <lineage>
        <taxon>Eukaryota</taxon>
        <taxon>Fungi</taxon>
        <taxon>Dikarya</taxon>
        <taxon>Ascomycota</taxon>
        <taxon>Pezizomycotina</taxon>
        <taxon>Eurotiomycetes</taxon>
        <taxon>Eurotiomycetidae</taxon>
        <taxon>Eurotiales</taxon>
        <taxon>Aspergillaceae</taxon>
        <taxon>Penicillium</taxon>
    </lineage>
</organism>
<name>A0AAD6MXQ3_9EURO</name>
<reference evidence="3" key="1">
    <citation type="journal article" date="2023" name="IMA Fungus">
        <title>Comparative genomic study of the Penicillium genus elucidates a diverse pangenome and 15 lateral gene transfer events.</title>
        <authorList>
            <person name="Petersen C."/>
            <person name="Sorensen T."/>
            <person name="Nielsen M.R."/>
            <person name="Sondergaard T.E."/>
            <person name="Sorensen J.L."/>
            <person name="Fitzpatrick D.A."/>
            <person name="Frisvad J.C."/>
            <person name="Nielsen K.L."/>
        </authorList>
    </citation>
    <scope>NUCLEOTIDE SEQUENCE</scope>
    <source>
        <strain evidence="3">IBT 17514</strain>
    </source>
</reference>
<gene>
    <name evidence="3" type="ORF">N7493_003517</name>
</gene>
<keyword evidence="2" id="KW-0732">Signal</keyword>
<accession>A0AAD6MXQ3</accession>
<dbReference type="Proteomes" id="UP001215712">
    <property type="component" value="Unassembled WGS sequence"/>
</dbReference>
<keyword evidence="4" id="KW-1185">Reference proteome</keyword>
<evidence type="ECO:0000256" key="2">
    <source>
        <dbReference type="SAM" id="SignalP"/>
    </source>
</evidence>
<evidence type="ECO:0008006" key="5">
    <source>
        <dbReference type="Google" id="ProtNLM"/>
    </source>
</evidence>
<reference evidence="3" key="2">
    <citation type="submission" date="2023-01" db="EMBL/GenBank/DDBJ databases">
        <authorList>
            <person name="Petersen C."/>
        </authorList>
    </citation>
    <scope>NUCLEOTIDE SEQUENCE</scope>
    <source>
        <strain evidence="3">IBT 17514</strain>
    </source>
</reference>